<feature type="domain" description="Acyl-CoA dehydrogenase/oxidase C-terminal" evidence="11">
    <location>
        <begin position="281"/>
        <end position="449"/>
    </location>
</feature>
<dbReference type="Gene3D" id="1.20.140.10">
    <property type="entry name" value="Butyryl-CoA Dehydrogenase, subunit A, domain 3"/>
    <property type="match status" value="1"/>
</dbReference>
<dbReference type="InterPro" id="IPR036250">
    <property type="entry name" value="AcylCo_DH-like_C"/>
</dbReference>
<evidence type="ECO:0000256" key="8">
    <source>
        <dbReference type="ARBA" id="ARBA00066694"/>
    </source>
</evidence>
<dbReference type="InterPro" id="IPR009075">
    <property type="entry name" value="AcylCo_DH/oxidase_C"/>
</dbReference>
<evidence type="ECO:0000256" key="3">
    <source>
        <dbReference type="ARBA" id="ARBA00022630"/>
    </source>
</evidence>
<comment type="function">
    <text evidence="7">Involved in the assimilation of dimethylsulphoniopropionate (DMSP), an important compound in the fixation of carbon in marine phytoplankton, by mediating the conversion of 3-(methylthio)propanoyl-CoA (MMPA-CoA) to 3-(methylthio)acryloyl-CoA (MTA-CoA).</text>
</comment>
<dbReference type="Pfam" id="PF02771">
    <property type="entry name" value="Acyl-CoA_dh_N"/>
    <property type="match status" value="1"/>
</dbReference>
<evidence type="ECO:0000256" key="4">
    <source>
        <dbReference type="ARBA" id="ARBA00022827"/>
    </source>
</evidence>
<feature type="domain" description="Acyl-CoA oxidase/dehydrogenase middle" evidence="12">
    <location>
        <begin position="162"/>
        <end position="270"/>
    </location>
</feature>
<evidence type="ECO:0000256" key="6">
    <source>
        <dbReference type="ARBA" id="ARBA00051388"/>
    </source>
</evidence>
<gene>
    <name evidence="15" type="ORF">ATO7_07932</name>
</gene>
<keyword evidence="4 10" id="KW-0274">FAD</keyword>
<proteinExistence type="inferred from homology"/>
<evidence type="ECO:0000259" key="12">
    <source>
        <dbReference type="Pfam" id="PF02770"/>
    </source>
</evidence>
<dbReference type="Pfam" id="PF00441">
    <property type="entry name" value="Acyl-CoA_dh_1"/>
    <property type="match status" value="1"/>
</dbReference>
<keyword evidence="16" id="KW-1185">Reference proteome</keyword>
<feature type="domain" description="Acyl-CoA dehydrogenase/oxidase N-terminal" evidence="13">
    <location>
        <begin position="38"/>
        <end position="157"/>
    </location>
</feature>
<dbReference type="Pfam" id="PF12806">
    <property type="entry name" value="Acyl-CoA_dh_C"/>
    <property type="match status" value="1"/>
</dbReference>
<dbReference type="InterPro" id="IPR046373">
    <property type="entry name" value="Acyl-CoA_Oxase/DH_mid-dom_sf"/>
</dbReference>
<evidence type="ECO:0000256" key="7">
    <source>
        <dbReference type="ARBA" id="ARBA00058683"/>
    </source>
</evidence>
<evidence type="ECO:0000313" key="16">
    <source>
        <dbReference type="Proteomes" id="UP000192342"/>
    </source>
</evidence>
<dbReference type="InterPro" id="IPR013786">
    <property type="entry name" value="AcylCoA_DH/ox_N"/>
</dbReference>
<evidence type="ECO:0000259" key="13">
    <source>
        <dbReference type="Pfam" id="PF02771"/>
    </source>
</evidence>
<dbReference type="SUPFAM" id="SSF56645">
    <property type="entry name" value="Acyl-CoA dehydrogenase NM domain-like"/>
    <property type="match status" value="1"/>
</dbReference>
<dbReference type="GO" id="GO:0050660">
    <property type="term" value="F:flavin adenine dinucleotide binding"/>
    <property type="evidence" value="ECO:0007669"/>
    <property type="project" value="InterPro"/>
</dbReference>
<accession>A0A1Y1SEI5</accession>
<feature type="domain" description="Acetyl-CoA dehydrogenase-like C-terminal" evidence="14">
    <location>
        <begin position="466"/>
        <end position="590"/>
    </location>
</feature>
<dbReference type="InterPro" id="IPR052166">
    <property type="entry name" value="Diverse_Acyl-CoA_DH"/>
</dbReference>
<dbReference type="STRING" id="1317117.ATO7_07932"/>
<dbReference type="InterPro" id="IPR025878">
    <property type="entry name" value="Acyl-CoA_dh-like_C_dom"/>
</dbReference>
<keyword evidence="3 10" id="KW-0285">Flavoprotein</keyword>
<evidence type="ECO:0000259" key="14">
    <source>
        <dbReference type="Pfam" id="PF12806"/>
    </source>
</evidence>
<dbReference type="RefSeq" id="WP_083561166.1">
    <property type="nucleotide sequence ID" value="NZ_AQQV01000002.1"/>
</dbReference>
<dbReference type="EC" id="1.3.99.41" evidence="8"/>
<evidence type="ECO:0000313" key="15">
    <source>
        <dbReference type="EMBL" id="ORE86952.1"/>
    </source>
</evidence>
<evidence type="ECO:0000256" key="2">
    <source>
        <dbReference type="ARBA" id="ARBA00009347"/>
    </source>
</evidence>
<dbReference type="InterPro" id="IPR037069">
    <property type="entry name" value="AcylCoA_DH/ox_N_sf"/>
</dbReference>
<dbReference type="FunFam" id="2.40.110.10:FF:000031">
    <property type="entry name" value="Acyl-CoA dehydrogenase, putative"/>
    <property type="match status" value="1"/>
</dbReference>
<dbReference type="OrthoDB" id="9764895at2"/>
<evidence type="ECO:0000256" key="9">
    <source>
        <dbReference type="ARBA" id="ARBA00069043"/>
    </source>
</evidence>
<comment type="catalytic activity">
    <reaction evidence="6">
        <text>3-(methylsulfanyl)propanoyl-CoA + oxidized [electron-transfer flavoprotein] + H(+) = 3-(methylsulfanyl)acryloyl-CoA + reduced [electron-transfer flavoprotein]</text>
        <dbReference type="Rhea" id="RHEA:52612"/>
        <dbReference type="Rhea" id="RHEA-COMP:10685"/>
        <dbReference type="Rhea" id="RHEA-COMP:10686"/>
        <dbReference type="ChEBI" id="CHEBI:15378"/>
        <dbReference type="ChEBI" id="CHEBI:57692"/>
        <dbReference type="ChEBI" id="CHEBI:58307"/>
        <dbReference type="ChEBI" id="CHEBI:82815"/>
        <dbReference type="ChEBI" id="CHEBI:84994"/>
        <dbReference type="EC" id="1.3.99.41"/>
    </reaction>
    <physiologicalReaction direction="left-to-right" evidence="6">
        <dbReference type="Rhea" id="RHEA:52613"/>
    </physiologicalReaction>
</comment>
<evidence type="ECO:0000256" key="10">
    <source>
        <dbReference type="RuleBase" id="RU362125"/>
    </source>
</evidence>
<dbReference type="Gene3D" id="1.10.540.10">
    <property type="entry name" value="Acyl-CoA dehydrogenase/oxidase, N-terminal domain"/>
    <property type="match status" value="1"/>
</dbReference>
<organism evidence="15 16">
    <name type="scientific">Oceanococcus atlanticus</name>
    <dbReference type="NCBI Taxonomy" id="1317117"/>
    <lineage>
        <taxon>Bacteria</taxon>
        <taxon>Pseudomonadati</taxon>
        <taxon>Pseudomonadota</taxon>
        <taxon>Gammaproteobacteria</taxon>
        <taxon>Chromatiales</taxon>
        <taxon>Oceanococcaceae</taxon>
        <taxon>Oceanococcus</taxon>
    </lineage>
</organism>
<dbReference type="AlphaFoldDB" id="A0A1Y1SEI5"/>
<comment type="similarity">
    <text evidence="2 10">Belongs to the acyl-CoA dehydrogenase family.</text>
</comment>
<dbReference type="Gene3D" id="2.40.110.10">
    <property type="entry name" value="Butyryl-CoA Dehydrogenase, subunit A, domain 2"/>
    <property type="match status" value="1"/>
</dbReference>
<sequence>MPSYKAPVRDLSFVVNEMLDFASQRGTLGYDDADAETIEAIFSECGRLAEDKVNPVNQSGDEQGCRLENGEVIVPDGFTEAYQAYVEGGWGGLSCDPEYGGMGMPQVLRFMVNEIFTAANHSWFMYPTLTHGAHSALEHWASDELKQKFLPKLTTGEWTGTMNLTEAHAGTDLGMIRTRAEPQADGSYKISGNKIFISAGEHQMTENIIHLVLAKTPDAPEGTKGISLFIVPKFMVGDDGSIGERNQVVCQSIEHKMGIRASATCVLEFEGATGYLVGEENKGLRAMFTMMNAARLGVAVEGLGAGELAYQAAAAYAKDRIQGRSLSGPKAPDKPADPIIHHADVRRMLLTMRSFVEGSRALNGLIALQLDVAQTHPDAAEREKAEDFLGLMTPVAKSFFTDEGSAASNLAVQVYGGHGYICEHGVEQFVRDARISQIYEGTNGIQSLDLVGRKLALNGGRAVKAFFAQVGADLAAAGDSLNAYTQPLAAAFDSLQKATGWLMQNAASNPDHAGGVAVEYTRLFSVVSVGWAWLKAAQTCQAKLDAGTDDAAFYTNKLIVGRFFMERYVAEHSSLLARVTAGAQTMMELDAEAF</sequence>
<dbReference type="Proteomes" id="UP000192342">
    <property type="component" value="Unassembled WGS sequence"/>
</dbReference>
<dbReference type="PANTHER" id="PTHR42803">
    <property type="entry name" value="ACYL-COA DEHYDROGENASE"/>
    <property type="match status" value="1"/>
</dbReference>
<comment type="caution">
    <text evidence="15">The sequence shown here is derived from an EMBL/GenBank/DDBJ whole genome shotgun (WGS) entry which is preliminary data.</text>
</comment>
<dbReference type="InterPro" id="IPR009100">
    <property type="entry name" value="AcylCoA_DH/oxidase_NM_dom_sf"/>
</dbReference>
<dbReference type="GO" id="GO:0016627">
    <property type="term" value="F:oxidoreductase activity, acting on the CH-CH group of donors"/>
    <property type="evidence" value="ECO:0007669"/>
    <property type="project" value="InterPro"/>
</dbReference>
<evidence type="ECO:0000256" key="5">
    <source>
        <dbReference type="ARBA" id="ARBA00023002"/>
    </source>
</evidence>
<evidence type="ECO:0000256" key="1">
    <source>
        <dbReference type="ARBA" id="ARBA00001974"/>
    </source>
</evidence>
<evidence type="ECO:0000259" key="11">
    <source>
        <dbReference type="Pfam" id="PF00441"/>
    </source>
</evidence>
<dbReference type="EMBL" id="AQQV01000002">
    <property type="protein sequence ID" value="ORE86952.1"/>
    <property type="molecule type" value="Genomic_DNA"/>
</dbReference>
<name>A0A1Y1SEI5_9GAMM</name>
<dbReference type="Pfam" id="PF02770">
    <property type="entry name" value="Acyl-CoA_dh_M"/>
    <property type="match status" value="1"/>
</dbReference>
<comment type="cofactor">
    <cofactor evidence="1 10">
        <name>FAD</name>
        <dbReference type="ChEBI" id="CHEBI:57692"/>
    </cofactor>
</comment>
<dbReference type="SUPFAM" id="SSF47203">
    <property type="entry name" value="Acyl-CoA dehydrogenase C-terminal domain-like"/>
    <property type="match status" value="1"/>
</dbReference>
<keyword evidence="5 10" id="KW-0560">Oxidoreductase</keyword>
<protein>
    <recommendedName>
        <fullName evidence="9">3-methylmercaptopropionyl-CoA dehydrogenase</fullName>
        <ecNumber evidence="8">1.3.99.41</ecNumber>
    </recommendedName>
</protein>
<reference evidence="15 16" key="1">
    <citation type="submission" date="2013-04" db="EMBL/GenBank/DDBJ databases">
        <title>Oceanococcus atlanticus 22II-S10r2 Genome Sequencing.</title>
        <authorList>
            <person name="Lai Q."/>
            <person name="Li G."/>
            <person name="Shao Z."/>
        </authorList>
    </citation>
    <scope>NUCLEOTIDE SEQUENCE [LARGE SCALE GENOMIC DNA]</scope>
    <source>
        <strain evidence="15 16">22II-S10r2</strain>
    </source>
</reference>
<dbReference type="InterPro" id="IPR006091">
    <property type="entry name" value="Acyl-CoA_Oxase/DH_mid-dom"/>
</dbReference>
<dbReference type="PANTHER" id="PTHR42803:SF1">
    <property type="entry name" value="BROAD-SPECIFICITY LINEAR ACYL-COA DEHYDROGENASE FADE5"/>
    <property type="match status" value="1"/>
</dbReference>